<keyword evidence="1 2" id="KW-0808">Transferase</keyword>
<sequence>MNKVYRSAAEALEGLVFDGMTVMSGGFGLCGIPENLIVALRETGVKELTVISNNCGVDDFGMGLLLQTRQIRKMVSSYVGENKTFEDQYLSGELELEFNPQGTLAERIRAGGAGIPAFYAKTGYGTLVAEGKETREFGGEMYVMETALAADLSIVRAWKGDTMGNLAFRKTARNFNPMMAAAGKVCVAEVEHLVQAGALEPDQIHLPGIYVQRIVQGSRYEKRIERLTTRERA</sequence>
<comment type="caution">
    <text evidence="2">The sequence shown here is derived from an EMBL/GenBank/DDBJ whole genome shotgun (WGS) entry which is preliminary data.</text>
</comment>
<dbReference type="Gene3D" id="3.40.1080.10">
    <property type="entry name" value="Glutaconate Coenzyme A-transferase"/>
    <property type="match status" value="1"/>
</dbReference>
<dbReference type="GO" id="GO:0008410">
    <property type="term" value="F:CoA-transferase activity"/>
    <property type="evidence" value="ECO:0007669"/>
    <property type="project" value="InterPro"/>
</dbReference>
<dbReference type="EMBL" id="JACOSL010000015">
    <property type="protein sequence ID" value="MBI1755891.1"/>
    <property type="molecule type" value="Genomic_DNA"/>
</dbReference>
<reference evidence="2" key="1">
    <citation type="submission" date="2020-07" db="EMBL/GenBank/DDBJ databases">
        <title>Huge and variable diversity of episymbiotic CPR bacteria and DPANN archaea in groundwater ecosystems.</title>
        <authorList>
            <person name="He C.Y."/>
            <person name="Keren R."/>
            <person name="Whittaker M."/>
            <person name="Farag I.F."/>
            <person name="Doudna J."/>
            <person name="Cate J.H.D."/>
            <person name="Banfield J.F."/>
        </authorList>
    </citation>
    <scope>NUCLEOTIDE SEQUENCE</scope>
    <source>
        <strain evidence="2">NC_groundwater_17_Pr7_B-0.1um_64_12</strain>
    </source>
</reference>
<evidence type="ECO:0000256" key="1">
    <source>
        <dbReference type="ARBA" id="ARBA00022679"/>
    </source>
</evidence>
<dbReference type="NCBIfam" id="TIGR02429">
    <property type="entry name" value="pcaI_scoA_fam"/>
    <property type="match status" value="1"/>
</dbReference>
<organism evidence="2 3">
    <name type="scientific">Fimbriimonas ginsengisoli</name>
    <dbReference type="NCBI Taxonomy" id="1005039"/>
    <lineage>
        <taxon>Bacteria</taxon>
        <taxon>Bacillati</taxon>
        <taxon>Armatimonadota</taxon>
        <taxon>Fimbriimonadia</taxon>
        <taxon>Fimbriimonadales</taxon>
        <taxon>Fimbriimonadaceae</taxon>
        <taxon>Fimbriimonas</taxon>
    </lineage>
</organism>
<dbReference type="InterPro" id="IPR037171">
    <property type="entry name" value="NagB/RpiA_transferase-like"/>
</dbReference>
<dbReference type="InterPro" id="IPR004165">
    <property type="entry name" value="CoA_trans_fam_I"/>
</dbReference>
<gene>
    <name evidence="2" type="ORF">HYR64_02145</name>
</gene>
<dbReference type="SUPFAM" id="SSF100950">
    <property type="entry name" value="NagB/RpiA/CoA transferase-like"/>
    <property type="match status" value="1"/>
</dbReference>
<proteinExistence type="predicted"/>
<evidence type="ECO:0000313" key="3">
    <source>
        <dbReference type="Proteomes" id="UP000727962"/>
    </source>
</evidence>
<accession>A0A931LZ59</accession>
<name>A0A931LZ59_FIMGI</name>
<dbReference type="PANTHER" id="PTHR13707">
    <property type="entry name" value="KETOACID-COENZYME A TRANSFERASE"/>
    <property type="match status" value="1"/>
</dbReference>
<dbReference type="Pfam" id="PF01144">
    <property type="entry name" value="CoA_trans"/>
    <property type="match status" value="1"/>
</dbReference>
<dbReference type="PANTHER" id="PTHR13707:SF60">
    <property type="entry name" value="ACETATE COA-TRANSFERASE SUBUNIT ALPHA"/>
    <property type="match status" value="1"/>
</dbReference>
<protein>
    <submittedName>
        <fullName evidence="2">CoA transferase subunit A</fullName>
    </submittedName>
</protein>
<dbReference type="Proteomes" id="UP000727962">
    <property type="component" value="Unassembled WGS sequence"/>
</dbReference>
<dbReference type="InterPro" id="IPR012792">
    <property type="entry name" value="3-oxoacid_CoA-transf_A"/>
</dbReference>
<dbReference type="AlphaFoldDB" id="A0A931LZ59"/>
<dbReference type="SMART" id="SM00882">
    <property type="entry name" value="CoA_trans"/>
    <property type="match status" value="1"/>
</dbReference>
<evidence type="ECO:0000313" key="2">
    <source>
        <dbReference type="EMBL" id="MBI1755891.1"/>
    </source>
</evidence>